<comment type="caution">
    <text evidence="4">The sequence shown here is derived from an EMBL/GenBank/DDBJ whole genome shotgun (WGS) entry which is preliminary data.</text>
</comment>
<sequence length="388" mass="45863">MSKWKISEPVFEADYKNEKLRIAPWEGHRIFAYDFLQFFRPNKILELGTHYGCSFFAFCQSVKDFKLDTELYAIDTWRGDEQAGLYGEEVFNTVKDTVNDSFSDIRVNLIRRTFDEALDLFEDNSIDMIHIDGLHTYEAVSHDFLTWLPKLKENGVILFHDVFSPAGYGSNRYWKELKEQFSYLEFRHSWGLGLLFPKGDHLLKKMMEINIEDKISLYQYKALYEFEQIKTKDLSNMVLQRDIAIKSNEEMIIERDQSLKDARNLIKSKTDAFEAAEIMIKERDMALVNSEYMIKERDEALSKAENMIKDRDEALASAESMIIERDELIKNMENMIGIKDNELRNIQEEVKDLKEQFNELTLKCEENERIIESYKSKKIIVNLKRPYK</sequence>
<dbReference type="EMBL" id="RHLK01000012">
    <property type="protein sequence ID" value="MVP01456.1"/>
    <property type="molecule type" value="Genomic_DNA"/>
</dbReference>
<gene>
    <name evidence="4" type="ORF">EDM21_18320</name>
</gene>
<evidence type="ECO:0000256" key="2">
    <source>
        <dbReference type="ARBA" id="ARBA00022679"/>
    </source>
</evidence>
<dbReference type="GO" id="GO:0032259">
    <property type="term" value="P:methylation"/>
    <property type="evidence" value="ECO:0007669"/>
    <property type="project" value="UniProtKB-KW"/>
</dbReference>
<dbReference type="GO" id="GO:0071770">
    <property type="term" value="P:DIM/DIP cell wall layer assembly"/>
    <property type="evidence" value="ECO:0007669"/>
    <property type="project" value="TreeGrafter"/>
</dbReference>
<dbReference type="PANTHER" id="PTHR40048">
    <property type="entry name" value="RHAMNOSYL O-METHYLTRANSFERASE"/>
    <property type="match status" value="1"/>
</dbReference>
<keyword evidence="3" id="KW-0175">Coiled coil</keyword>
<evidence type="ECO:0000313" key="5">
    <source>
        <dbReference type="Proteomes" id="UP000490800"/>
    </source>
</evidence>
<dbReference type="Pfam" id="PF13578">
    <property type="entry name" value="Methyltransf_24"/>
    <property type="match status" value="1"/>
</dbReference>
<dbReference type="OrthoDB" id="176403at2"/>
<organism evidence="4 5">
    <name type="scientific">Paenibacillus lutrae</name>
    <dbReference type="NCBI Taxonomy" id="2078573"/>
    <lineage>
        <taxon>Bacteria</taxon>
        <taxon>Bacillati</taxon>
        <taxon>Bacillota</taxon>
        <taxon>Bacilli</taxon>
        <taxon>Bacillales</taxon>
        <taxon>Paenibacillaceae</taxon>
        <taxon>Paenibacillus</taxon>
    </lineage>
</organism>
<dbReference type="GO" id="GO:0008168">
    <property type="term" value="F:methyltransferase activity"/>
    <property type="evidence" value="ECO:0007669"/>
    <property type="project" value="UniProtKB-KW"/>
</dbReference>
<feature type="coiled-coil region" evidence="3">
    <location>
        <begin position="329"/>
        <end position="370"/>
    </location>
</feature>
<dbReference type="PANTHER" id="PTHR40048:SF1">
    <property type="entry name" value="RHAMNOSYL O-METHYLTRANSFERASE"/>
    <property type="match status" value="1"/>
</dbReference>
<dbReference type="AlphaFoldDB" id="A0A7X3FKK1"/>
<dbReference type="SUPFAM" id="SSF53335">
    <property type="entry name" value="S-adenosyl-L-methionine-dependent methyltransferases"/>
    <property type="match status" value="1"/>
</dbReference>
<dbReference type="GO" id="GO:0005886">
    <property type="term" value="C:plasma membrane"/>
    <property type="evidence" value="ECO:0007669"/>
    <property type="project" value="TreeGrafter"/>
</dbReference>
<evidence type="ECO:0000256" key="3">
    <source>
        <dbReference type="SAM" id="Coils"/>
    </source>
</evidence>
<reference evidence="4 5" key="1">
    <citation type="journal article" date="2019" name="Microorganisms">
        <title>Paenibacillus lutrae sp. nov., A Chitinolytic Species Isolated from A River Otter in Castril Natural Park, Granada, Spain.</title>
        <authorList>
            <person name="Rodriguez M."/>
            <person name="Reina J.C."/>
            <person name="Bejar V."/>
            <person name="Llamas I."/>
        </authorList>
    </citation>
    <scope>NUCLEOTIDE SEQUENCE [LARGE SCALE GENOMIC DNA]</scope>
    <source>
        <strain evidence="4 5">N10</strain>
    </source>
</reference>
<dbReference type="Proteomes" id="UP000490800">
    <property type="component" value="Unassembled WGS sequence"/>
</dbReference>
<name>A0A7X3FKK1_9BACL</name>
<evidence type="ECO:0008006" key="6">
    <source>
        <dbReference type="Google" id="ProtNLM"/>
    </source>
</evidence>
<dbReference type="Gene3D" id="3.40.50.150">
    <property type="entry name" value="Vaccinia Virus protein VP39"/>
    <property type="match status" value="1"/>
</dbReference>
<evidence type="ECO:0000256" key="1">
    <source>
        <dbReference type="ARBA" id="ARBA00022603"/>
    </source>
</evidence>
<dbReference type="RefSeq" id="WP_157337857.1">
    <property type="nucleotide sequence ID" value="NZ_RHLK01000012.1"/>
</dbReference>
<keyword evidence="2" id="KW-0808">Transferase</keyword>
<accession>A0A7X3FKK1</accession>
<keyword evidence="1" id="KW-0489">Methyltransferase</keyword>
<evidence type="ECO:0000313" key="4">
    <source>
        <dbReference type="EMBL" id="MVP01456.1"/>
    </source>
</evidence>
<proteinExistence type="predicted"/>
<dbReference type="InterPro" id="IPR029063">
    <property type="entry name" value="SAM-dependent_MTases_sf"/>
</dbReference>
<protein>
    <recommendedName>
        <fullName evidence="6">Class I SAM-dependent methyltransferase</fullName>
    </recommendedName>
</protein>
<keyword evidence="5" id="KW-1185">Reference proteome</keyword>